<evidence type="ECO:0000256" key="7">
    <source>
        <dbReference type="ARBA" id="ARBA00023239"/>
    </source>
</evidence>
<dbReference type="InterPro" id="IPR020810">
    <property type="entry name" value="Enolase_C"/>
</dbReference>
<gene>
    <name evidence="9" type="ORF">S06H3_56498</name>
</gene>
<dbReference type="AlphaFoldDB" id="X1P9L3"/>
<dbReference type="PANTHER" id="PTHR11902:SF1">
    <property type="entry name" value="ENOLASE"/>
    <property type="match status" value="1"/>
</dbReference>
<evidence type="ECO:0000313" key="9">
    <source>
        <dbReference type="EMBL" id="GAI52977.1"/>
    </source>
</evidence>
<name>X1P9L3_9ZZZZ</name>
<dbReference type="InterPro" id="IPR020809">
    <property type="entry name" value="Enolase_CS"/>
</dbReference>
<comment type="cofactor">
    <cofactor evidence="1">
        <name>Mg(2+)</name>
        <dbReference type="ChEBI" id="CHEBI:18420"/>
    </cofactor>
</comment>
<evidence type="ECO:0000259" key="8">
    <source>
        <dbReference type="SMART" id="SM01192"/>
    </source>
</evidence>
<evidence type="ECO:0000256" key="5">
    <source>
        <dbReference type="ARBA" id="ARBA00022842"/>
    </source>
</evidence>
<dbReference type="Gene3D" id="3.20.20.120">
    <property type="entry name" value="Enolase-like C-terminal domain"/>
    <property type="match status" value="1"/>
</dbReference>
<organism evidence="9">
    <name type="scientific">marine sediment metagenome</name>
    <dbReference type="NCBI Taxonomy" id="412755"/>
    <lineage>
        <taxon>unclassified sequences</taxon>
        <taxon>metagenomes</taxon>
        <taxon>ecological metagenomes</taxon>
    </lineage>
</organism>
<evidence type="ECO:0000256" key="1">
    <source>
        <dbReference type="ARBA" id="ARBA00001946"/>
    </source>
</evidence>
<comment type="pathway">
    <text evidence="2">Carbohydrate degradation; glycolysis; pyruvate from D-glyceraldehyde 3-phosphate: step 4/5.</text>
</comment>
<dbReference type="PROSITE" id="PS00164">
    <property type="entry name" value="ENOLASE"/>
    <property type="match status" value="1"/>
</dbReference>
<sequence length="107" mass="11552">KLKASNSILIKPNQIGTLTETMAAVQMAQQAGWTAVVSHRSGETEDTTIADLAVGLNTSLIKAGAPCRSERTAKYNRLLRIEEALGQRASFAGIGAFYNLKRFKKDA</sequence>
<feature type="domain" description="Enolase C-terminal TIM barrel" evidence="8">
    <location>
        <begin position="1"/>
        <end position="99"/>
    </location>
</feature>
<dbReference type="PRINTS" id="PR00148">
    <property type="entry name" value="ENOLASE"/>
</dbReference>
<dbReference type="InterPro" id="IPR000941">
    <property type="entry name" value="Enolase"/>
</dbReference>
<comment type="caution">
    <text evidence="9">The sequence shown here is derived from an EMBL/GenBank/DDBJ whole genome shotgun (WGS) entry which is preliminary data.</text>
</comment>
<evidence type="ECO:0000256" key="4">
    <source>
        <dbReference type="ARBA" id="ARBA00012058"/>
    </source>
</evidence>
<dbReference type="PANTHER" id="PTHR11902">
    <property type="entry name" value="ENOLASE"/>
    <property type="match status" value="1"/>
</dbReference>
<protein>
    <recommendedName>
        <fullName evidence="4">phosphopyruvate hydratase</fullName>
        <ecNumber evidence="4">4.2.1.11</ecNumber>
    </recommendedName>
</protein>
<dbReference type="GO" id="GO:0000287">
    <property type="term" value="F:magnesium ion binding"/>
    <property type="evidence" value="ECO:0007669"/>
    <property type="project" value="InterPro"/>
</dbReference>
<evidence type="ECO:0000256" key="2">
    <source>
        <dbReference type="ARBA" id="ARBA00005031"/>
    </source>
</evidence>
<accession>X1P9L3</accession>
<keyword evidence="5" id="KW-0460">Magnesium</keyword>
<dbReference type="SUPFAM" id="SSF51604">
    <property type="entry name" value="Enolase C-terminal domain-like"/>
    <property type="match status" value="1"/>
</dbReference>
<keyword evidence="6" id="KW-0324">Glycolysis</keyword>
<reference evidence="9" key="1">
    <citation type="journal article" date="2014" name="Front. Microbiol.">
        <title>High frequency of phylogenetically diverse reductive dehalogenase-homologous genes in deep subseafloor sedimentary metagenomes.</title>
        <authorList>
            <person name="Kawai M."/>
            <person name="Futagami T."/>
            <person name="Toyoda A."/>
            <person name="Takaki Y."/>
            <person name="Nishi S."/>
            <person name="Hori S."/>
            <person name="Arai W."/>
            <person name="Tsubouchi T."/>
            <person name="Morono Y."/>
            <person name="Uchiyama I."/>
            <person name="Ito T."/>
            <person name="Fujiyama A."/>
            <person name="Inagaki F."/>
            <person name="Takami H."/>
        </authorList>
    </citation>
    <scope>NUCLEOTIDE SEQUENCE</scope>
    <source>
        <strain evidence="9">Expedition CK06-06</strain>
    </source>
</reference>
<evidence type="ECO:0000256" key="3">
    <source>
        <dbReference type="ARBA" id="ARBA00009604"/>
    </source>
</evidence>
<dbReference type="GO" id="GO:0000015">
    <property type="term" value="C:phosphopyruvate hydratase complex"/>
    <property type="evidence" value="ECO:0007669"/>
    <property type="project" value="InterPro"/>
</dbReference>
<dbReference type="UniPathway" id="UPA00109">
    <property type="reaction ID" value="UER00187"/>
</dbReference>
<feature type="non-terminal residue" evidence="9">
    <location>
        <position position="1"/>
    </location>
</feature>
<dbReference type="EMBL" id="BARV01036343">
    <property type="protein sequence ID" value="GAI52977.1"/>
    <property type="molecule type" value="Genomic_DNA"/>
</dbReference>
<dbReference type="GO" id="GO:0006096">
    <property type="term" value="P:glycolytic process"/>
    <property type="evidence" value="ECO:0007669"/>
    <property type="project" value="UniProtKB-UniPathway"/>
</dbReference>
<dbReference type="SMART" id="SM01192">
    <property type="entry name" value="Enolase_C"/>
    <property type="match status" value="1"/>
</dbReference>
<dbReference type="GO" id="GO:0004634">
    <property type="term" value="F:phosphopyruvate hydratase activity"/>
    <property type="evidence" value="ECO:0007669"/>
    <property type="project" value="UniProtKB-EC"/>
</dbReference>
<comment type="similarity">
    <text evidence="3">Belongs to the enolase family.</text>
</comment>
<dbReference type="EC" id="4.2.1.11" evidence="4"/>
<dbReference type="Pfam" id="PF00113">
    <property type="entry name" value="Enolase_C"/>
    <property type="match status" value="1"/>
</dbReference>
<evidence type="ECO:0000256" key="6">
    <source>
        <dbReference type="ARBA" id="ARBA00023152"/>
    </source>
</evidence>
<keyword evidence="7" id="KW-0456">Lyase</keyword>
<dbReference type="InterPro" id="IPR036849">
    <property type="entry name" value="Enolase-like_C_sf"/>
</dbReference>
<proteinExistence type="inferred from homology"/>